<dbReference type="Proteomes" id="UP000193986">
    <property type="component" value="Unassembled WGS sequence"/>
</dbReference>
<accession>A0A1Y2AR86</accession>
<feature type="compositionally biased region" description="Low complexity" evidence="1">
    <location>
        <begin position="397"/>
        <end position="412"/>
    </location>
</feature>
<dbReference type="STRING" id="71784.A0A1Y2AR86"/>
<dbReference type="GO" id="GO:0050660">
    <property type="term" value="F:flavin adenine dinucleotide binding"/>
    <property type="evidence" value="ECO:0007669"/>
    <property type="project" value="TreeGrafter"/>
</dbReference>
<dbReference type="PANTHER" id="PTHR43735:SF2">
    <property type="entry name" value="FE-REGULATED PROTEIN 8"/>
    <property type="match status" value="1"/>
</dbReference>
<evidence type="ECO:0000313" key="4">
    <source>
        <dbReference type="Proteomes" id="UP000193986"/>
    </source>
</evidence>
<feature type="region of interest" description="Disordered" evidence="1">
    <location>
        <begin position="377"/>
        <end position="412"/>
    </location>
</feature>
<feature type="compositionally biased region" description="Polar residues" evidence="1">
    <location>
        <begin position="384"/>
        <end position="396"/>
    </location>
</feature>
<dbReference type="AlphaFoldDB" id="A0A1Y2AR86"/>
<feature type="compositionally biased region" description="Low complexity" evidence="1">
    <location>
        <begin position="78"/>
        <end position="99"/>
    </location>
</feature>
<gene>
    <name evidence="3" type="ORF">BCR39DRAFT_545485</name>
</gene>
<dbReference type="OrthoDB" id="202203at2759"/>
<dbReference type="FunFam" id="3.50.50.60:FF:000380">
    <property type="entry name" value="Chromosome 1, whole genome shotgun sequence"/>
    <property type="match status" value="1"/>
</dbReference>
<dbReference type="InterPro" id="IPR036188">
    <property type="entry name" value="FAD/NAD-bd_sf"/>
</dbReference>
<dbReference type="InterPro" id="IPR023753">
    <property type="entry name" value="FAD/NAD-binding_dom"/>
</dbReference>
<dbReference type="InParanoid" id="A0A1Y2AR86"/>
<name>A0A1Y2AR86_9TREE</name>
<keyword evidence="4" id="KW-1185">Reference proteome</keyword>
<protein>
    <recommendedName>
        <fullName evidence="2">FAD/NAD(P)-binding domain-containing protein</fullName>
    </recommendedName>
</protein>
<dbReference type="GO" id="GO:0004174">
    <property type="term" value="F:electron-transferring-flavoprotein dehydrogenase activity"/>
    <property type="evidence" value="ECO:0007669"/>
    <property type="project" value="TreeGrafter"/>
</dbReference>
<dbReference type="PRINTS" id="PR00368">
    <property type="entry name" value="FADPNR"/>
</dbReference>
<dbReference type="Pfam" id="PF07992">
    <property type="entry name" value="Pyr_redox_2"/>
    <property type="match status" value="1"/>
</dbReference>
<feature type="domain" description="FAD/NAD(P)-binding" evidence="2">
    <location>
        <begin position="7"/>
        <end position="330"/>
    </location>
</feature>
<comment type="caution">
    <text evidence="3">The sequence shown here is derived from an EMBL/GenBank/DDBJ whole genome shotgun (WGS) entry which is preliminary data.</text>
</comment>
<dbReference type="Gene3D" id="3.50.50.100">
    <property type="match status" value="3"/>
</dbReference>
<dbReference type="PANTHER" id="PTHR43735">
    <property type="entry name" value="APOPTOSIS-INDUCING FACTOR 1"/>
    <property type="match status" value="1"/>
</dbReference>
<feature type="region of interest" description="Disordered" evidence="1">
    <location>
        <begin position="74"/>
        <end position="102"/>
    </location>
</feature>
<dbReference type="GO" id="GO:0005737">
    <property type="term" value="C:cytoplasm"/>
    <property type="evidence" value="ECO:0007669"/>
    <property type="project" value="TreeGrafter"/>
</dbReference>
<sequence length="520" mass="56534">MAASTRTVVVLGASYGGSRAASMLSQSLPAGWRLVVIDRNSHMNHVYVFPRFSILPRHAPKGFIPYTNLLSEPRVESPKTGSTTPPSPALTSRSSSVSSERSDFFNDETTHQFIQGSIVSLSRNSVTFIRPNSRRATSLASSSASIASMATYGHFEGPEETIHFDYAVYALGSGMPDPVNVWSEHPNMPKGIVHDERQRGLGSKKCGIKWMETKAEHFKKAHSILIVGGGALGIQFATDLKSIYPEKQITLLHSRTQLMHLYPIAMHIAVMEALNKLKINVVLGERVVTWPQEPEHIDGKLKVLRTDKGRQFEAELVLPCTGQKPHTMFMAALAPSSISPTTRRIRVSPTLQVHTGPIRPASSRASTADRLATMTLEPSPPTQPHYTSSQSDSTCITPTSTVTDTNTSTTANVNATNTDPDLSHIYAIGDCADTGAIQAGHTAYWQAEVAARNILKQIEGNKEPLETYKPGPPALKVSLGLSQVVTAVGDEVKTSEDGVEDLRALAMWPMLRAENLSEHA</sequence>
<organism evidence="3 4">
    <name type="scientific">Naematelia encephala</name>
    <dbReference type="NCBI Taxonomy" id="71784"/>
    <lineage>
        <taxon>Eukaryota</taxon>
        <taxon>Fungi</taxon>
        <taxon>Dikarya</taxon>
        <taxon>Basidiomycota</taxon>
        <taxon>Agaricomycotina</taxon>
        <taxon>Tremellomycetes</taxon>
        <taxon>Tremellales</taxon>
        <taxon>Naemateliaceae</taxon>
        <taxon>Naematelia</taxon>
    </lineage>
</organism>
<evidence type="ECO:0000313" key="3">
    <source>
        <dbReference type="EMBL" id="ORY24986.1"/>
    </source>
</evidence>
<reference evidence="3 4" key="1">
    <citation type="submission" date="2016-07" db="EMBL/GenBank/DDBJ databases">
        <title>Pervasive Adenine N6-methylation of Active Genes in Fungi.</title>
        <authorList>
            <consortium name="DOE Joint Genome Institute"/>
            <person name="Mondo S.J."/>
            <person name="Dannebaum R.O."/>
            <person name="Kuo R.C."/>
            <person name="Labutti K."/>
            <person name="Haridas S."/>
            <person name="Kuo A."/>
            <person name="Salamov A."/>
            <person name="Ahrendt S.R."/>
            <person name="Lipzen A."/>
            <person name="Sullivan W."/>
            <person name="Andreopoulos W.B."/>
            <person name="Clum A."/>
            <person name="Lindquist E."/>
            <person name="Daum C."/>
            <person name="Ramamoorthy G.K."/>
            <person name="Gryganskyi A."/>
            <person name="Culley D."/>
            <person name="Magnuson J.K."/>
            <person name="James T.Y."/>
            <person name="O'Malley M.A."/>
            <person name="Stajich J.E."/>
            <person name="Spatafora J.W."/>
            <person name="Visel A."/>
            <person name="Grigoriev I.V."/>
        </authorList>
    </citation>
    <scope>NUCLEOTIDE SEQUENCE [LARGE SCALE GENOMIC DNA]</scope>
    <source>
        <strain evidence="3 4">68-887.2</strain>
    </source>
</reference>
<dbReference type="EMBL" id="MCFC01000062">
    <property type="protein sequence ID" value="ORY24986.1"/>
    <property type="molecule type" value="Genomic_DNA"/>
</dbReference>
<proteinExistence type="predicted"/>
<evidence type="ECO:0000259" key="2">
    <source>
        <dbReference type="Pfam" id="PF07992"/>
    </source>
</evidence>
<dbReference type="SUPFAM" id="SSF51905">
    <property type="entry name" value="FAD/NAD(P)-binding domain"/>
    <property type="match status" value="1"/>
</dbReference>
<evidence type="ECO:0000256" key="1">
    <source>
        <dbReference type="SAM" id="MobiDB-lite"/>
    </source>
</evidence>